<evidence type="ECO:0000313" key="3">
    <source>
        <dbReference type="Proteomes" id="UP001501410"/>
    </source>
</evidence>
<name>A0ABP8MEK6_9BACT</name>
<evidence type="ECO:0000256" key="1">
    <source>
        <dbReference type="SAM" id="SignalP"/>
    </source>
</evidence>
<keyword evidence="1" id="KW-0732">Signal</keyword>
<organism evidence="2 3">
    <name type="scientific">Rurimicrobium arvi</name>
    <dbReference type="NCBI Taxonomy" id="2049916"/>
    <lineage>
        <taxon>Bacteria</taxon>
        <taxon>Pseudomonadati</taxon>
        <taxon>Bacteroidota</taxon>
        <taxon>Chitinophagia</taxon>
        <taxon>Chitinophagales</taxon>
        <taxon>Chitinophagaceae</taxon>
        <taxon>Rurimicrobium</taxon>
    </lineage>
</organism>
<feature type="chain" id="PRO_5046455327" evidence="1">
    <location>
        <begin position="27"/>
        <end position="393"/>
    </location>
</feature>
<sequence length="393" mass="40948">MENNTEMKLRAALLFLLLCFSEIAFSQSDSSRPVHIGFCYPLSTNGTDAPYITNGASFHAIAGVSFAEASFCLSGVVSSVRSDARGLLLSGVLSITGGGMNGCMISGCTGIVRGSVKGLQLSGCNGIAGSVSGCQLSGFSGVVKDSLTGAQVSGFASISRYAENQVSGFCNVARSVSGIQLAGFANVAGALSGMQCAGFINTAKEISGVQLSGFINIADKVKGAQIAGFINIADSCEYPVGLINIIRSGELWLGAEADETGSALLAFRSGSSHLYGILAAGVNNTGNKLRYALEGGLGLNTFSTKHFRLKTELTVTSVTAFDDGVYMRSALRMLPAVRFGDRIELYGGISGCFINTPQRDALLPDLPYLWEHRRNGTFYGIALGAVAGIQVRL</sequence>
<feature type="signal peptide" evidence="1">
    <location>
        <begin position="1"/>
        <end position="26"/>
    </location>
</feature>
<comment type="caution">
    <text evidence="2">The sequence shown here is derived from an EMBL/GenBank/DDBJ whole genome shotgun (WGS) entry which is preliminary data.</text>
</comment>
<reference evidence="3" key="1">
    <citation type="journal article" date="2019" name="Int. J. Syst. Evol. Microbiol.">
        <title>The Global Catalogue of Microorganisms (GCM) 10K type strain sequencing project: providing services to taxonomists for standard genome sequencing and annotation.</title>
        <authorList>
            <consortium name="The Broad Institute Genomics Platform"/>
            <consortium name="The Broad Institute Genome Sequencing Center for Infectious Disease"/>
            <person name="Wu L."/>
            <person name="Ma J."/>
        </authorList>
    </citation>
    <scope>NUCLEOTIDE SEQUENCE [LARGE SCALE GENOMIC DNA]</scope>
    <source>
        <strain evidence="3">JCM 31921</strain>
    </source>
</reference>
<dbReference type="EMBL" id="BAABEZ010000002">
    <property type="protein sequence ID" value="GAA4449361.1"/>
    <property type="molecule type" value="Genomic_DNA"/>
</dbReference>
<gene>
    <name evidence="2" type="ORF">GCM10023092_03330</name>
</gene>
<accession>A0ABP8MEK6</accession>
<dbReference type="Proteomes" id="UP001501410">
    <property type="component" value="Unassembled WGS sequence"/>
</dbReference>
<protein>
    <submittedName>
        <fullName evidence="2">Uncharacterized protein</fullName>
    </submittedName>
</protein>
<evidence type="ECO:0000313" key="2">
    <source>
        <dbReference type="EMBL" id="GAA4449361.1"/>
    </source>
</evidence>
<proteinExistence type="predicted"/>
<keyword evidence="3" id="KW-1185">Reference proteome</keyword>